<dbReference type="EMBL" id="CP012752">
    <property type="protein sequence ID" value="ALG08956.1"/>
    <property type="molecule type" value="Genomic_DNA"/>
</dbReference>
<reference evidence="2 3" key="1">
    <citation type="submission" date="2015-07" db="EMBL/GenBank/DDBJ databases">
        <title>Genome sequencing of Kibdelosporangium phytohabitans.</title>
        <authorList>
            <person name="Qin S."/>
            <person name="Xing K."/>
        </authorList>
    </citation>
    <scope>NUCLEOTIDE SEQUENCE [LARGE SCALE GENOMIC DNA]</scope>
    <source>
        <strain evidence="2 3">KLBMP1111</strain>
    </source>
</reference>
<accession>A0A0N9I2J9</accession>
<feature type="chain" id="PRO_5006035798" description="Lipoprotein" evidence="1">
    <location>
        <begin position="22"/>
        <end position="309"/>
    </location>
</feature>
<proteinExistence type="predicted"/>
<evidence type="ECO:0000313" key="2">
    <source>
        <dbReference type="EMBL" id="ALG08956.1"/>
    </source>
</evidence>
<protein>
    <recommendedName>
        <fullName evidence="4">Lipoprotein</fullName>
    </recommendedName>
</protein>
<feature type="signal peptide" evidence="1">
    <location>
        <begin position="1"/>
        <end position="21"/>
    </location>
</feature>
<dbReference type="STRING" id="860235.AOZ06_20390"/>
<evidence type="ECO:0000313" key="3">
    <source>
        <dbReference type="Proteomes" id="UP000063699"/>
    </source>
</evidence>
<dbReference type="KEGG" id="kphy:AOZ06_20390"/>
<evidence type="ECO:0008006" key="4">
    <source>
        <dbReference type="Google" id="ProtNLM"/>
    </source>
</evidence>
<name>A0A0N9I2J9_9PSEU</name>
<sequence length="309" mass="32631">MRRTGGVLLVVVGLLASGCGAARDLPVPAGFQQAVRDVARDKEPAFTGSTCLAFKDDQETYRYRAEYTVAEPVEAVTARVRTSGLARGWQVFRAKSGAFLMSSWHERGPIIVGVSADGPNTKVSAVNSYNCANPADPGRDVPEDDPLHQAMAGAVPELGDGQKRVLERAYTAGRELSIAIAPLLDTREIEPSVALPLPVDLAKGPVEVEACSGGVKLHAKAAAVQGFISGTTDIEAVEQRVYAAARAQWQAVDRSLTDQHGLSVRLARASGSTTVQLYLTIARGEDQQKRPGLTVRGAVLTGCVPSTAS</sequence>
<keyword evidence="3" id="KW-1185">Reference proteome</keyword>
<dbReference type="Proteomes" id="UP000063699">
    <property type="component" value="Chromosome"/>
</dbReference>
<evidence type="ECO:0000256" key="1">
    <source>
        <dbReference type="SAM" id="SignalP"/>
    </source>
</evidence>
<organism evidence="2 3">
    <name type="scientific">Kibdelosporangium phytohabitans</name>
    <dbReference type="NCBI Taxonomy" id="860235"/>
    <lineage>
        <taxon>Bacteria</taxon>
        <taxon>Bacillati</taxon>
        <taxon>Actinomycetota</taxon>
        <taxon>Actinomycetes</taxon>
        <taxon>Pseudonocardiales</taxon>
        <taxon>Pseudonocardiaceae</taxon>
        <taxon>Kibdelosporangium</taxon>
    </lineage>
</organism>
<gene>
    <name evidence="2" type="ORF">AOZ06_20390</name>
</gene>
<dbReference type="RefSeq" id="WP_054290862.1">
    <property type="nucleotide sequence ID" value="NZ_CP012752.1"/>
</dbReference>
<dbReference type="AlphaFoldDB" id="A0A0N9I2J9"/>
<dbReference type="PROSITE" id="PS51257">
    <property type="entry name" value="PROKAR_LIPOPROTEIN"/>
    <property type="match status" value="1"/>
</dbReference>
<keyword evidence="1" id="KW-0732">Signal</keyword>